<keyword evidence="1" id="KW-0472">Membrane</keyword>
<dbReference type="Gene3D" id="2.60.40.10">
    <property type="entry name" value="Immunoglobulins"/>
    <property type="match status" value="1"/>
</dbReference>
<dbReference type="InterPro" id="IPR015943">
    <property type="entry name" value="WD40/YVTN_repeat-like_dom_sf"/>
</dbReference>
<proteinExistence type="predicted"/>
<keyword evidence="1" id="KW-0812">Transmembrane</keyword>
<dbReference type="AlphaFoldDB" id="A0A7G9QWA4"/>
<feature type="signal peptide" evidence="2">
    <location>
        <begin position="1"/>
        <end position="28"/>
    </location>
</feature>
<keyword evidence="4" id="KW-1185">Reference proteome</keyword>
<name>A0A7G9QWA4_9GAMM</name>
<evidence type="ECO:0008006" key="5">
    <source>
        <dbReference type="Google" id="ProtNLM"/>
    </source>
</evidence>
<evidence type="ECO:0000313" key="4">
    <source>
        <dbReference type="Proteomes" id="UP000515977"/>
    </source>
</evidence>
<evidence type="ECO:0000256" key="2">
    <source>
        <dbReference type="SAM" id="SignalP"/>
    </source>
</evidence>
<dbReference type="Pfam" id="PF07494">
    <property type="entry name" value="Reg_prop"/>
    <property type="match status" value="1"/>
</dbReference>
<dbReference type="EMBL" id="CP060711">
    <property type="protein sequence ID" value="QNN47629.1"/>
    <property type="molecule type" value="Genomic_DNA"/>
</dbReference>
<dbReference type="SUPFAM" id="SSF63829">
    <property type="entry name" value="Calcium-dependent phosphotriesterase"/>
    <property type="match status" value="2"/>
</dbReference>
<dbReference type="Gene3D" id="2.130.10.10">
    <property type="entry name" value="YVTN repeat-like/Quinoprotein amine dehydrogenase"/>
    <property type="match status" value="2"/>
</dbReference>
<keyword evidence="1" id="KW-1133">Transmembrane helix</keyword>
<reference evidence="3 4" key="1">
    <citation type="submission" date="2020-08" db="EMBL/GenBank/DDBJ databases">
        <title>Genome sequence of Thermomonas brevis KACC 16975T.</title>
        <authorList>
            <person name="Hyun D.-W."/>
            <person name="Bae J.-W."/>
        </authorList>
    </citation>
    <scope>NUCLEOTIDE SEQUENCE [LARGE SCALE GENOMIC DNA]</scope>
    <source>
        <strain evidence="3 4">KACC 16975</strain>
    </source>
</reference>
<dbReference type="Proteomes" id="UP000515977">
    <property type="component" value="Chromosome"/>
</dbReference>
<protein>
    <recommendedName>
        <fullName evidence="5">Two component regulator three Y domain-containing protein</fullName>
    </recommendedName>
</protein>
<keyword evidence="2" id="KW-0732">Signal</keyword>
<accession>A0A7G9QWA4</accession>
<gene>
    <name evidence="3" type="ORF">H9L17_05705</name>
</gene>
<evidence type="ECO:0000256" key="1">
    <source>
        <dbReference type="SAM" id="Phobius"/>
    </source>
</evidence>
<feature type="chain" id="PRO_5028905519" description="Two component regulator three Y domain-containing protein" evidence="2">
    <location>
        <begin position="29"/>
        <end position="794"/>
    </location>
</feature>
<evidence type="ECO:0000313" key="3">
    <source>
        <dbReference type="EMBL" id="QNN47629.1"/>
    </source>
</evidence>
<sequence length="794" mass="85796">MTAMRGAPAFLGWIVSLAWLLAAPPVPAADAARAPEDALALHSPPVLRHYGAADGLPQVSANTLLRTHDGFLWISTFGGLVRFDGHEFRTFRSDGGDGGPPSRRIVSLYEDARLRLWIGTEDAGISVYERGRFRQLPVCGGRCLVHRVFSTDGRDVWALTSSGIVRIDPDRLREVDSAVIEGEYSLSARIGRQVLVGGLSGLLRYAGAGFEPVPLPDGHRWVGSMVGDGNAAWMTLDGSALYRLDLDSGRWTAMRGNLGRVARVLSDGAGGLYVSDDIEGTRRLARDGVETPLEGAERLHAISLVADADGALWIGTPGKGLWLLRDSRVDLLRSTAVPDAPGRVLAADGAGGMWLAMSCMSLWHLDAKGRQTAWPVEASVGEGCIHSLLHDAATGTLWIGTSGGSLARLAGGRVERVATWPQSSQVGIWKMRDGSFWTANLRFVGRLRFADDGTVEVVEHVPELAGMEVKRILDARAGGVWVVGDRGAFRVAGGAVVERWTPAQGISGRFFRALHEDADGVLWIGSYGYGLIRIERGRVRQYTEANGLFDDTVSCILPGADGRLWLAGNRGIGLLLDRDIGADGPLMRTLTVDDGLDPSELNGSPVPPCADDGAGHLWFAMMTGFARVTPARLRGWMGSAVPAAYIDHAAVSQVALDVSRPVALGVNAANLEIRYGAIDLLNPDKVRFRYRVTGLGDESGWIDAGDNRSLLLPSVPWGRLAFEVQARELGGAWSPSATLRLDRPRPWYRYQWVWMAVSLASLLALLWMTRERAVPDVDDALLARLRQPDAARDD</sequence>
<dbReference type="KEGG" id="tbv:H9L17_05705"/>
<dbReference type="RefSeq" id="WP_187571374.1">
    <property type="nucleotide sequence ID" value="NZ_CP060711.1"/>
</dbReference>
<dbReference type="InterPro" id="IPR013783">
    <property type="entry name" value="Ig-like_fold"/>
</dbReference>
<organism evidence="3 4">
    <name type="scientific">Thermomonas brevis</name>
    <dbReference type="NCBI Taxonomy" id="215691"/>
    <lineage>
        <taxon>Bacteria</taxon>
        <taxon>Pseudomonadati</taxon>
        <taxon>Pseudomonadota</taxon>
        <taxon>Gammaproteobacteria</taxon>
        <taxon>Lysobacterales</taxon>
        <taxon>Lysobacteraceae</taxon>
        <taxon>Thermomonas</taxon>
    </lineage>
</organism>
<feature type="transmembrane region" description="Helical" evidence="1">
    <location>
        <begin position="750"/>
        <end position="768"/>
    </location>
</feature>
<dbReference type="InterPro" id="IPR011110">
    <property type="entry name" value="Reg_prop"/>
</dbReference>